<evidence type="ECO:0000256" key="1">
    <source>
        <dbReference type="SAM" id="Phobius"/>
    </source>
</evidence>
<keyword evidence="1" id="KW-0472">Membrane</keyword>
<protein>
    <submittedName>
        <fullName evidence="2">Uncharacterized protein</fullName>
    </submittedName>
</protein>
<evidence type="ECO:0000313" key="2">
    <source>
        <dbReference type="EMBL" id="AFK46104.1"/>
    </source>
</evidence>
<reference evidence="2" key="1">
    <citation type="submission" date="2012-05" db="EMBL/GenBank/DDBJ databases">
        <authorList>
            <person name="Krishnakumar V."/>
            <person name="Cheung F."/>
            <person name="Xiao Y."/>
            <person name="Chan A."/>
            <person name="Moskal W.A."/>
            <person name="Town C.D."/>
        </authorList>
    </citation>
    <scope>NUCLEOTIDE SEQUENCE</scope>
</reference>
<proteinExistence type="evidence at transcript level"/>
<feature type="transmembrane region" description="Helical" evidence="1">
    <location>
        <begin position="20"/>
        <end position="37"/>
    </location>
</feature>
<organism evidence="2">
    <name type="scientific">Lotus japonicus</name>
    <name type="common">Lotus corniculatus var. japonicus</name>
    <dbReference type="NCBI Taxonomy" id="34305"/>
    <lineage>
        <taxon>Eukaryota</taxon>
        <taxon>Viridiplantae</taxon>
        <taxon>Streptophyta</taxon>
        <taxon>Embryophyta</taxon>
        <taxon>Tracheophyta</taxon>
        <taxon>Spermatophyta</taxon>
        <taxon>Magnoliopsida</taxon>
        <taxon>eudicotyledons</taxon>
        <taxon>Gunneridae</taxon>
        <taxon>Pentapetalae</taxon>
        <taxon>rosids</taxon>
        <taxon>fabids</taxon>
        <taxon>Fabales</taxon>
        <taxon>Fabaceae</taxon>
        <taxon>Papilionoideae</taxon>
        <taxon>50 kb inversion clade</taxon>
        <taxon>NPAAA clade</taxon>
        <taxon>Hologalegina</taxon>
        <taxon>robinioid clade</taxon>
        <taxon>Loteae</taxon>
        <taxon>Lotus</taxon>
    </lineage>
</organism>
<dbReference type="EMBL" id="BT146310">
    <property type="protein sequence ID" value="AFK46104.1"/>
    <property type="molecule type" value="mRNA"/>
</dbReference>
<name>I3T0R2_LOTJA</name>
<keyword evidence="1" id="KW-0812">Transmembrane</keyword>
<sequence length="115" mass="13051">MRGLSQGLGKVSPTLVKSVSAAFLILSASVLWVARLLELPRILKRRRSSQWQWHQILRIHTAATVTVAGRTFTTTTTTTTTKSRASHHPHRLQLQLITEQPRGGREYLTEPQWWG</sequence>
<dbReference type="AlphaFoldDB" id="I3T0R2"/>
<keyword evidence="1" id="KW-1133">Transmembrane helix</keyword>
<accession>I3T0R2</accession>